<gene>
    <name evidence="1" type="ORF">LKD42_09280</name>
</gene>
<evidence type="ECO:0000313" key="2">
    <source>
        <dbReference type="Proteomes" id="UP001299235"/>
    </source>
</evidence>
<dbReference type="NCBIfam" id="TIGR01725">
    <property type="entry name" value="phge_HK97_gp10"/>
    <property type="match status" value="1"/>
</dbReference>
<evidence type="ECO:0000313" key="1">
    <source>
        <dbReference type="EMBL" id="MCC2149445.1"/>
    </source>
</evidence>
<dbReference type="EMBL" id="JAJEQE010000030">
    <property type="protein sequence ID" value="MCC2149445.1"/>
    <property type="molecule type" value="Genomic_DNA"/>
</dbReference>
<dbReference type="Pfam" id="PF04883">
    <property type="entry name" value="HK97-gp10_like"/>
    <property type="match status" value="1"/>
</dbReference>
<dbReference type="RefSeq" id="WP_248835529.1">
    <property type="nucleotide sequence ID" value="NZ_JAJEQE010000030.1"/>
</dbReference>
<accession>A0ABS8EW89</accession>
<protein>
    <submittedName>
        <fullName evidence="1">HK97 gp10 family phage protein</fullName>
    </submittedName>
</protein>
<reference evidence="1 2" key="1">
    <citation type="submission" date="2021-10" db="EMBL/GenBank/DDBJ databases">
        <title>Anaerobic single-cell dispensing facilitates the cultivation of human gut bacteria.</title>
        <authorList>
            <person name="Afrizal A."/>
        </authorList>
    </citation>
    <scope>NUCLEOTIDE SEQUENCE [LARGE SCALE GENOMIC DNA]</scope>
    <source>
        <strain evidence="1 2">CLA-AA-H246</strain>
    </source>
</reference>
<organism evidence="1 2">
    <name type="scientific">Hominisplanchenecus faecis</name>
    <dbReference type="NCBI Taxonomy" id="2885351"/>
    <lineage>
        <taxon>Bacteria</taxon>
        <taxon>Bacillati</taxon>
        <taxon>Bacillota</taxon>
        <taxon>Clostridia</taxon>
        <taxon>Lachnospirales</taxon>
        <taxon>Lachnospiraceae</taxon>
        <taxon>Hominisplanchenecus</taxon>
    </lineage>
</organism>
<dbReference type="Proteomes" id="UP001299235">
    <property type="component" value="Unassembled WGS sequence"/>
</dbReference>
<proteinExistence type="predicted"/>
<keyword evidence="2" id="KW-1185">Reference proteome</keyword>
<dbReference type="InterPro" id="IPR010064">
    <property type="entry name" value="HK97-gp10_tail"/>
</dbReference>
<name>A0ABS8EW89_9FIRM</name>
<sequence length="165" mass="18642">MIIGKKEITDAFQKTAAVNMYDAVSKSIKTVQAEAKTRCPVNDGELRGSIYTAIETSSEKIVGICYTNKKYAQYVEFGTGPKGQKQHAGISPDVAYAYVQSPWWIHESMIGRKTAEKYKWFHVDTPDGRFYQCTGQAAQPFLYPALKNNELEIAHYFEEAIEKNL</sequence>
<comment type="caution">
    <text evidence="1">The sequence shown here is derived from an EMBL/GenBank/DDBJ whole genome shotgun (WGS) entry which is preliminary data.</text>
</comment>